<accession>A0A2V5L9B3</accession>
<reference evidence="1 2" key="1">
    <citation type="submission" date="2018-05" db="EMBL/GenBank/DDBJ databases">
        <title>Genetic diversity of glacier-inhabiting Cryobacterium bacteria in China and description of Cryobacterium mengkeensis sp. nov. and Arthrobacter glacialis sp. nov.</title>
        <authorList>
            <person name="Liu Q."/>
            <person name="Xin Y.-H."/>
        </authorList>
    </citation>
    <scope>NUCLEOTIDE SEQUENCE [LARGE SCALE GENOMIC DNA]</scope>
    <source>
        <strain evidence="1 2">LI2</strain>
    </source>
</reference>
<dbReference type="Gene3D" id="3.60.21.10">
    <property type="match status" value="1"/>
</dbReference>
<comment type="caution">
    <text evidence="1">The sequence shown here is derived from an EMBL/GenBank/DDBJ whole genome shotgun (WGS) entry which is preliminary data.</text>
</comment>
<name>A0A2V5L9B3_9MICC</name>
<dbReference type="AlphaFoldDB" id="A0A2V5L9B3"/>
<dbReference type="Proteomes" id="UP000247832">
    <property type="component" value="Unassembled WGS sequence"/>
</dbReference>
<evidence type="ECO:0000313" key="1">
    <source>
        <dbReference type="EMBL" id="PYI68105.1"/>
    </source>
</evidence>
<dbReference type="InterPro" id="IPR029052">
    <property type="entry name" value="Metallo-depent_PP-like"/>
</dbReference>
<proteinExistence type="predicted"/>
<keyword evidence="2" id="KW-1185">Reference proteome</keyword>
<protein>
    <submittedName>
        <fullName evidence="1">Uncharacterized protein</fullName>
    </submittedName>
</protein>
<organism evidence="1 2">
    <name type="scientific">Arthrobacter livingstonensis</name>
    <dbReference type="NCBI Taxonomy" id="670078"/>
    <lineage>
        <taxon>Bacteria</taxon>
        <taxon>Bacillati</taxon>
        <taxon>Actinomycetota</taxon>
        <taxon>Actinomycetes</taxon>
        <taxon>Micrococcales</taxon>
        <taxon>Micrococcaceae</taxon>
        <taxon>Arthrobacter</taxon>
    </lineage>
</organism>
<evidence type="ECO:0000313" key="2">
    <source>
        <dbReference type="Proteomes" id="UP000247832"/>
    </source>
</evidence>
<gene>
    <name evidence="1" type="ORF">CVV68_07135</name>
</gene>
<sequence>MEAEWVNGTICFDTGCTFGGKLTALRNPEKQVAVSVPVERTSFEPAKPPTPAEPAVRGREPGMLKIDDALGRQLIET</sequence>
<dbReference type="EMBL" id="QJVD01000006">
    <property type="protein sequence ID" value="PYI68105.1"/>
    <property type="molecule type" value="Genomic_DNA"/>
</dbReference>